<reference evidence="5 6" key="1">
    <citation type="submission" date="2009-06" db="EMBL/GenBank/DDBJ databases">
        <title>The Genome Sequence of Loxodonta africana (African elephant).</title>
        <authorList>
            <person name="Di Palma F."/>
            <person name="Heiman D."/>
            <person name="Young S."/>
            <person name="Johnson J."/>
            <person name="Lander E.S."/>
            <person name="Lindblad-Toh K."/>
        </authorList>
    </citation>
    <scope>NUCLEOTIDE SEQUENCE [LARGE SCALE GENOMIC DNA]</scope>
    <source>
        <strain evidence="5 6">Isolate ISIS603380</strain>
    </source>
</reference>
<dbReference type="AlphaFoldDB" id="G3U1Z1"/>
<keyword evidence="2" id="KW-1015">Disulfide bond</keyword>
<dbReference type="GeneTree" id="ENSGT00940000162140"/>
<keyword evidence="4" id="KW-0472">Membrane</keyword>
<keyword evidence="4" id="KW-1133">Transmembrane helix</keyword>
<dbReference type="HOGENOM" id="CLU_049894_5_1_1"/>
<evidence type="ECO:0000256" key="2">
    <source>
        <dbReference type="ARBA" id="ARBA00023157"/>
    </source>
</evidence>
<proteinExistence type="predicted"/>
<dbReference type="PANTHER" id="PTHR46490:SF2">
    <property type="entry name" value="C-TYPE LECTIN DOMAIN FAMILY 1 MEMBER B"/>
    <property type="match status" value="1"/>
</dbReference>
<dbReference type="GO" id="GO:0005886">
    <property type="term" value="C:plasma membrane"/>
    <property type="evidence" value="ECO:0007669"/>
    <property type="project" value="TreeGrafter"/>
</dbReference>
<evidence type="ECO:0000256" key="1">
    <source>
        <dbReference type="ARBA" id="ARBA00022734"/>
    </source>
</evidence>
<organism evidence="5 6">
    <name type="scientific">Loxodonta africana</name>
    <name type="common">African elephant</name>
    <dbReference type="NCBI Taxonomy" id="9785"/>
    <lineage>
        <taxon>Eukaryota</taxon>
        <taxon>Metazoa</taxon>
        <taxon>Chordata</taxon>
        <taxon>Craniata</taxon>
        <taxon>Vertebrata</taxon>
        <taxon>Euteleostomi</taxon>
        <taxon>Mammalia</taxon>
        <taxon>Eutheria</taxon>
        <taxon>Afrotheria</taxon>
        <taxon>Proboscidea</taxon>
        <taxon>Elephantidae</taxon>
        <taxon>Loxodonta</taxon>
    </lineage>
</organism>
<dbReference type="Gene3D" id="3.10.100.10">
    <property type="entry name" value="Mannose-Binding Protein A, subunit A"/>
    <property type="match status" value="1"/>
</dbReference>
<gene>
    <name evidence="5" type="primary">CLEC1B</name>
</gene>
<evidence type="ECO:0000256" key="3">
    <source>
        <dbReference type="ARBA" id="ARBA00023180"/>
    </source>
</evidence>
<evidence type="ECO:0000313" key="5">
    <source>
        <dbReference type="Ensembl" id="ENSLAFP00000021849.1"/>
    </source>
</evidence>
<dbReference type="GO" id="GO:0004888">
    <property type="term" value="F:transmembrane signaling receptor activity"/>
    <property type="evidence" value="ECO:0007669"/>
    <property type="project" value="TreeGrafter"/>
</dbReference>
<dbReference type="InterPro" id="IPR016186">
    <property type="entry name" value="C-type_lectin-like/link_sf"/>
</dbReference>
<evidence type="ECO:0000256" key="4">
    <source>
        <dbReference type="SAM" id="Phobius"/>
    </source>
</evidence>
<evidence type="ECO:0000313" key="6">
    <source>
        <dbReference type="Proteomes" id="UP000007646"/>
    </source>
</evidence>
<dbReference type="SUPFAM" id="SSF56436">
    <property type="entry name" value="C-type lectin-like"/>
    <property type="match status" value="1"/>
</dbReference>
<dbReference type="PANTHER" id="PTHR46490">
    <property type="entry name" value="C-TYPE LECTIN DOMAIN FAMILY 12 MEMBER A-RELATED"/>
    <property type="match status" value="1"/>
</dbReference>
<keyword evidence="6" id="KW-1185">Reference proteome</keyword>
<dbReference type="Proteomes" id="UP000007646">
    <property type="component" value="Unassembled WGS sequence"/>
</dbReference>
<sequence length="166" mass="18894">SSLWRVMAFVLLILCTGMVVGLVALRIMSFKILLSMNHCISSDPAKPGSSQFHKLFRNLHLIKCQNNCFSRISYKLRMKTFQELCNSHKCSPCDKNWRYYGDSCYGFFKHNLTWEESKQYCSGVNATLPKIASQNILDCLARTLMESGCGKMAQLAQFSPKICKSL</sequence>
<keyword evidence="1" id="KW-0430">Lectin</keyword>
<feature type="transmembrane region" description="Helical" evidence="4">
    <location>
        <begin position="6"/>
        <end position="28"/>
    </location>
</feature>
<dbReference type="GO" id="GO:0030246">
    <property type="term" value="F:carbohydrate binding"/>
    <property type="evidence" value="ECO:0007669"/>
    <property type="project" value="UniProtKB-KW"/>
</dbReference>
<accession>G3U1Z1</accession>
<dbReference type="InterPro" id="IPR052309">
    <property type="entry name" value="C-type_Lectin_Domain_Fam1"/>
</dbReference>
<keyword evidence="3" id="KW-0325">Glycoprotein</keyword>
<dbReference type="GO" id="GO:0030220">
    <property type="term" value="P:platelet formation"/>
    <property type="evidence" value="ECO:0007669"/>
    <property type="project" value="TreeGrafter"/>
</dbReference>
<reference evidence="5" key="3">
    <citation type="submission" date="2025-09" db="UniProtKB">
        <authorList>
            <consortium name="Ensembl"/>
        </authorList>
    </citation>
    <scope>IDENTIFICATION</scope>
    <source>
        <strain evidence="5">Isolate ISIS603380</strain>
    </source>
</reference>
<keyword evidence="4" id="KW-0812">Transmembrane</keyword>
<dbReference type="InterPro" id="IPR016187">
    <property type="entry name" value="CTDL_fold"/>
</dbReference>
<dbReference type="Ensembl" id="ENSLAFT00000037451.1">
    <property type="protein sequence ID" value="ENSLAFP00000021849.1"/>
    <property type="gene ID" value="ENSLAFG00000012090.3"/>
</dbReference>
<name>G3U1Z1_LOXAF</name>
<reference evidence="5" key="2">
    <citation type="submission" date="2025-08" db="UniProtKB">
        <authorList>
            <consortium name="Ensembl"/>
        </authorList>
    </citation>
    <scope>IDENTIFICATION</scope>
    <source>
        <strain evidence="5">Isolate ISIS603380</strain>
    </source>
</reference>
<protein>
    <submittedName>
        <fullName evidence="5">C-type lectin domain family 1 member B</fullName>
    </submittedName>
</protein>
<dbReference type="GO" id="GO:0007165">
    <property type="term" value="P:signal transduction"/>
    <property type="evidence" value="ECO:0007669"/>
    <property type="project" value="TreeGrafter"/>
</dbReference>